<dbReference type="AlphaFoldDB" id="A0A060BWY9"/>
<protein>
    <submittedName>
        <fullName evidence="1">Caps_synth</fullName>
    </submittedName>
</protein>
<sequence>MPIQTVWHFGGEAHGRNHSQAGLPPHVIWTYWHDENLPEVVRRSIDGWRRLNPRHEVRILNAGNLDQYLPDIPAGLKRLGIPKQTDWIRLELLHRYGGIWLDASIILTASLDWVEVGYETDGCVVRWSFTV</sequence>
<dbReference type="Pfam" id="PF05704">
    <property type="entry name" value="Caps_synth"/>
    <property type="match status" value="1"/>
</dbReference>
<reference evidence="1" key="1">
    <citation type="journal article" date="2013" name="Environ. Microbiol.">
        <title>Seasonally variable intestinal metagenomes of the red palm weevil (Rhynchophorus ferrugineus).</title>
        <authorList>
            <person name="Jia S."/>
            <person name="Zhang X."/>
            <person name="Zhang G."/>
            <person name="Yin A."/>
            <person name="Zhang S."/>
            <person name="Li F."/>
            <person name="Wang L."/>
            <person name="Zhao D."/>
            <person name="Yun Q."/>
            <person name="Tala"/>
            <person name="Wang J."/>
            <person name="Sun G."/>
            <person name="Baabdullah M."/>
            <person name="Yu X."/>
            <person name="Hu S."/>
            <person name="Al-Mssallem I.S."/>
            <person name="Yu J."/>
        </authorList>
    </citation>
    <scope>NUCLEOTIDE SEQUENCE</scope>
</reference>
<dbReference type="SUPFAM" id="SSF53448">
    <property type="entry name" value="Nucleotide-diphospho-sugar transferases"/>
    <property type="match status" value="1"/>
</dbReference>
<organism evidence="1">
    <name type="scientific">uncultured Leptotrichia sp</name>
    <dbReference type="NCBI Taxonomy" id="159271"/>
    <lineage>
        <taxon>Bacteria</taxon>
        <taxon>Fusobacteriati</taxon>
        <taxon>Fusobacteriota</taxon>
        <taxon>Fusobacteriia</taxon>
        <taxon>Fusobacteriales</taxon>
        <taxon>Leptotrichiaceae</taxon>
        <taxon>Leptotrichia</taxon>
        <taxon>environmental samples</taxon>
    </lineage>
</organism>
<proteinExistence type="predicted"/>
<evidence type="ECO:0000313" key="1">
    <source>
        <dbReference type="EMBL" id="AIA88893.1"/>
    </source>
</evidence>
<dbReference type="EMBL" id="KF121605">
    <property type="protein sequence ID" value="AIA88893.1"/>
    <property type="molecule type" value="Genomic_DNA"/>
</dbReference>
<dbReference type="Gene3D" id="3.90.550.20">
    <property type="match status" value="1"/>
</dbReference>
<feature type="non-terminal residue" evidence="1">
    <location>
        <position position="131"/>
    </location>
</feature>
<dbReference type="InterPro" id="IPR008441">
    <property type="entry name" value="AfumC-like_glycosyl_Trfase"/>
</dbReference>
<accession>A0A060BWY9</accession>
<dbReference type="GO" id="GO:0016757">
    <property type="term" value="F:glycosyltransferase activity"/>
    <property type="evidence" value="ECO:0007669"/>
    <property type="project" value="InterPro"/>
</dbReference>
<dbReference type="InterPro" id="IPR029044">
    <property type="entry name" value="Nucleotide-diphossugar_trans"/>
</dbReference>
<name>A0A060BWY9_9FUSO</name>